<comment type="caution">
    <text evidence="5">The sequence shown here is derived from an EMBL/GenBank/DDBJ whole genome shotgun (WGS) entry which is preliminary data.</text>
</comment>
<evidence type="ECO:0000256" key="2">
    <source>
        <dbReference type="PROSITE-ProRule" id="PRU00557"/>
    </source>
</evidence>
<evidence type="ECO:0000256" key="1">
    <source>
        <dbReference type="ARBA" id="ARBA00022729"/>
    </source>
</evidence>
<dbReference type="InterPro" id="IPR011030">
    <property type="entry name" value="Lipovitellin_superhlx_dom"/>
</dbReference>
<comment type="caution">
    <text evidence="2">Lacks conserved residue(s) required for the propagation of feature annotation.</text>
</comment>
<dbReference type="InterPro" id="IPR050733">
    <property type="entry name" value="Vitellogenin/Apolipophorin"/>
</dbReference>
<dbReference type="PROSITE" id="PS51211">
    <property type="entry name" value="VITELLOGENIN"/>
    <property type="match status" value="1"/>
</dbReference>
<dbReference type="Gene3D" id="2.30.230.10">
    <property type="entry name" value="Lipovitellin, beta-sheet shell regions, chain A"/>
    <property type="match status" value="1"/>
</dbReference>
<feature type="domain" description="Vitellogenin" evidence="4">
    <location>
        <begin position="1"/>
        <end position="554"/>
    </location>
</feature>
<feature type="chain" id="PRO_5012036929" description="Vitellogenin domain-containing protein" evidence="3">
    <location>
        <begin position="19"/>
        <end position="833"/>
    </location>
</feature>
<dbReference type="InterPro" id="IPR015816">
    <property type="entry name" value="Vitellinogen_b-sht_N"/>
</dbReference>
<evidence type="ECO:0000313" key="5">
    <source>
        <dbReference type="EMBL" id="OXU28032.1"/>
    </source>
</evidence>
<reference evidence="5 6" key="1">
    <citation type="journal article" date="2017" name="Curr. Biol.">
        <title>The Evolution of Venom by Co-option of Single-Copy Genes.</title>
        <authorList>
            <person name="Martinson E.O."/>
            <person name="Mrinalini"/>
            <person name="Kelkar Y.D."/>
            <person name="Chang C.H."/>
            <person name="Werren J.H."/>
        </authorList>
    </citation>
    <scope>NUCLEOTIDE SEQUENCE [LARGE SCALE GENOMIC DNA]</scope>
    <source>
        <strain evidence="5 6">Alberta</strain>
        <tissue evidence="5">Whole body</tissue>
    </source>
</reference>
<dbReference type="InterPro" id="IPR015819">
    <property type="entry name" value="Lipid_transp_b-sht_shell"/>
</dbReference>
<dbReference type="AlphaFoldDB" id="A0A232FBN9"/>
<dbReference type="Proteomes" id="UP000215335">
    <property type="component" value="Unassembled WGS sequence"/>
</dbReference>
<evidence type="ECO:0000259" key="4">
    <source>
        <dbReference type="PROSITE" id="PS51211"/>
    </source>
</evidence>
<organism evidence="5 6">
    <name type="scientific">Trichomalopsis sarcophagae</name>
    <dbReference type="NCBI Taxonomy" id="543379"/>
    <lineage>
        <taxon>Eukaryota</taxon>
        <taxon>Metazoa</taxon>
        <taxon>Ecdysozoa</taxon>
        <taxon>Arthropoda</taxon>
        <taxon>Hexapoda</taxon>
        <taxon>Insecta</taxon>
        <taxon>Pterygota</taxon>
        <taxon>Neoptera</taxon>
        <taxon>Endopterygota</taxon>
        <taxon>Hymenoptera</taxon>
        <taxon>Apocrita</taxon>
        <taxon>Proctotrupomorpha</taxon>
        <taxon>Chalcidoidea</taxon>
        <taxon>Pteromalidae</taxon>
        <taxon>Pteromalinae</taxon>
        <taxon>Trichomalopsis</taxon>
    </lineage>
</organism>
<dbReference type="EMBL" id="NNAY01000489">
    <property type="protein sequence ID" value="OXU28032.1"/>
    <property type="molecule type" value="Genomic_DNA"/>
</dbReference>
<evidence type="ECO:0000313" key="6">
    <source>
        <dbReference type="Proteomes" id="UP000215335"/>
    </source>
</evidence>
<dbReference type="Pfam" id="PF01347">
    <property type="entry name" value="Vitellogenin_N"/>
    <property type="match status" value="1"/>
</dbReference>
<dbReference type="GO" id="GO:0005319">
    <property type="term" value="F:lipid transporter activity"/>
    <property type="evidence" value="ECO:0007669"/>
    <property type="project" value="InterPro"/>
</dbReference>
<dbReference type="Gene3D" id="1.25.10.20">
    <property type="entry name" value="Vitellinogen, superhelical"/>
    <property type="match status" value="1"/>
</dbReference>
<dbReference type="SMART" id="SM00638">
    <property type="entry name" value="LPD_N"/>
    <property type="match status" value="1"/>
</dbReference>
<gene>
    <name evidence="5" type="ORF">TSAR_014997</name>
</gene>
<dbReference type="STRING" id="543379.A0A232FBN9"/>
<dbReference type="PANTHER" id="PTHR23345:SF33">
    <property type="entry name" value="CROSSVEINLESS D"/>
    <property type="match status" value="1"/>
</dbReference>
<evidence type="ECO:0000256" key="3">
    <source>
        <dbReference type="SAM" id="SignalP"/>
    </source>
</evidence>
<feature type="signal peptide" evidence="3">
    <location>
        <begin position="1"/>
        <end position="18"/>
    </location>
</feature>
<protein>
    <recommendedName>
        <fullName evidence="4">Vitellogenin domain-containing protein</fullName>
    </recommendedName>
</protein>
<name>A0A232FBN9_9HYME</name>
<accession>A0A232FBN9</accession>
<dbReference type="InterPro" id="IPR001747">
    <property type="entry name" value="Vitellogenin_N"/>
</dbReference>
<sequence>MFFWIIVLLFTILPKNEVDLYKYTAEVKAKVYEPIRFESSSKVNANLHIQQESKESDSISYIIKLQNITVSEYNGRSKDKHLRTRTTYRPKGSEIIEKPFLVVYGEDGQDDNISSVNKVYEIHVQGKSTKLMKYEGDEIETRMPYLHKSDGLVIRTKQTIIYEKSDAKQRLSRSIFDEEPLVQDVIYDKTTTYVADGARDDITQGRHDFGKGNVTEVIELLKASYDYMNSDRKIYLDILCYVGTDASAATIRDAIRFGEITDTEAFDVLSKFPQYVLEPKEDILEAMEILLHLDEKISHDVKKAGILSFASLVYRIYKDHSDATIPERLEKYLQYFNNKLQDAVKAQDNEIILVYIMAFQNIKIGNIERFLWPILRKEVKIQNDGDRIRVATAFALFGGISSNHELVHNVYFPIFSDESEYMPLRTASFLRLMYVTQLENQTRPMEMYWQYTAQKNPLIRNLLSSNILTHANFGTTCRQTIREIYEKIVKFAELKKVNFSIPSFYWMFDALENIILDGLKYFLKEDPDIQKLITEYESKNSTNSTLVIIPFYGFQATQVYYYDTNSLEDYKEQFWQQIFNTINLTTIYYSKLKESTAGTDIGVPNYFRHHEPTLFSFKVYSYAKLEDKTVNVKLNLKFNTWADSSYDLSIYNSLADTFHQVRRSTYVDTMLPISFELSYNVETKTLQISVSETTDTDEFRTKLSTYSKVYSMLYSSNSDERQPLRSKTVSKGKNARKEFQSAFESNLTSIKYNLDIYDCETGFSPDVDDQEWLDAVNNPDRNNLFGPTFEDFLVAKQKLVEDMMSARPGICGMIKEFLPINGNLSFVVKLKSD</sequence>
<proteinExistence type="predicted"/>
<keyword evidence="1 3" id="KW-0732">Signal</keyword>
<dbReference type="PANTHER" id="PTHR23345">
    <property type="entry name" value="VITELLOGENIN-RELATED"/>
    <property type="match status" value="1"/>
</dbReference>
<dbReference type="SUPFAM" id="SSF48431">
    <property type="entry name" value="Lipovitellin-phosvitin complex, superhelical domain"/>
    <property type="match status" value="1"/>
</dbReference>
<dbReference type="SUPFAM" id="SSF56968">
    <property type="entry name" value="Lipovitellin-phosvitin complex, beta-sheet shell regions"/>
    <property type="match status" value="1"/>
</dbReference>
<keyword evidence="6" id="KW-1185">Reference proteome</keyword>